<dbReference type="Proteomes" id="UP000240572">
    <property type="component" value="Unassembled WGS sequence"/>
</dbReference>
<dbReference type="AlphaFoldDB" id="A0A2P8CT94"/>
<gene>
    <name evidence="1" type="ORF">B0I18_11566</name>
</gene>
<sequence>WLSVNFDFFIASTLKLVFLSTFKHYGFKGSLHYHQQHIKEIETMKKHINKCLSFDVRKRKDSICGIVLDYTNDWTLIRYNPVDFVIDGYMLINNRKIKGYRRGSKELLVEKVIQLKALKPPHQAMIVDLQTVLAAIDGLLQIELKAADTTYITRLNEIQEDSLTGLSIKTNGRTGKKMNILVEDIWTIQFDNDYTTSLELLNGLSSE</sequence>
<proteinExistence type="predicted"/>
<accession>A0A2P8CT94</accession>
<evidence type="ECO:0000313" key="2">
    <source>
        <dbReference type="Proteomes" id="UP000240572"/>
    </source>
</evidence>
<name>A0A2P8CT94_9BACT</name>
<evidence type="ECO:0000313" key="1">
    <source>
        <dbReference type="EMBL" id="PSK88172.1"/>
    </source>
</evidence>
<reference evidence="1 2" key="1">
    <citation type="submission" date="2018-03" db="EMBL/GenBank/DDBJ databases">
        <title>Genomic Encyclopedia of Type Strains, Phase III (KMG-III): the genomes of soil and plant-associated and newly described type strains.</title>
        <authorList>
            <person name="Whitman W."/>
        </authorList>
    </citation>
    <scope>NUCLEOTIDE SEQUENCE [LARGE SCALE GENOMIC DNA]</scope>
    <source>
        <strain evidence="1 2">CGMCC 1.12700</strain>
    </source>
</reference>
<protein>
    <submittedName>
        <fullName evidence="1">Uncharacterized protein</fullName>
    </submittedName>
</protein>
<dbReference type="EMBL" id="PYGD01000015">
    <property type="protein sequence ID" value="PSK88172.1"/>
    <property type="molecule type" value="Genomic_DNA"/>
</dbReference>
<feature type="non-terminal residue" evidence="1">
    <location>
        <position position="1"/>
    </location>
</feature>
<organism evidence="1 2">
    <name type="scientific">Taibaiella chishuiensis</name>
    <dbReference type="NCBI Taxonomy" id="1434707"/>
    <lineage>
        <taxon>Bacteria</taxon>
        <taxon>Pseudomonadati</taxon>
        <taxon>Bacteroidota</taxon>
        <taxon>Chitinophagia</taxon>
        <taxon>Chitinophagales</taxon>
        <taxon>Chitinophagaceae</taxon>
        <taxon>Taibaiella</taxon>
    </lineage>
</organism>
<comment type="caution">
    <text evidence="1">The sequence shown here is derived from an EMBL/GenBank/DDBJ whole genome shotgun (WGS) entry which is preliminary data.</text>
</comment>
<keyword evidence="2" id="KW-1185">Reference proteome</keyword>